<reference evidence="2" key="1">
    <citation type="submission" date="2021-06" db="EMBL/GenBank/DDBJ databases">
        <title>Complete genome sequence of Nocardioides sp. G188.</title>
        <authorList>
            <person name="Im W.-T."/>
        </authorList>
    </citation>
    <scope>NUCLEOTIDE SEQUENCE</scope>
    <source>
        <strain evidence="2">G188</strain>
    </source>
</reference>
<feature type="signal peptide" evidence="1">
    <location>
        <begin position="1"/>
        <end position="26"/>
    </location>
</feature>
<sequence>MNSKLVKGSLAGVACLALAAGGSTFAAFSDFGTIADNSVQAGILKLNLNNQNGSAATPLDFGHFNPGHSFVQNVWVASSDSASVPDAQLSVKVENIRDFENGCGSASSEQAVDSTCSASNDGDGTLGGEVSPLLGTDMYAWRPGTPGVCTNFPGAGDSGTTSIWHSTPLKSTQDVSKKIGVLNGGQGYCVRIEQYLPSDTGNQVQSDGVKFNLRFDLVQL</sequence>
<accession>A0A975SZW8</accession>
<dbReference type="EMBL" id="CP077062">
    <property type="protein sequence ID" value="QWZ08981.1"/>
    <property type="molecule type" value="Genomic_DNA"/>
</dbReference>
<keyword evidence="3" id="KW-1185">Reference proteome</keyword>
<organism evidence="2 3">
    <name type="scientific">Nocardioides panacis</name>
    <dbReference type="NCBI Taxonomy" id="2849501"/>
    <lineage>
        <taxon>Bacteria</taxon>
        <taxon>Bacillati</taxon>
        <taxon>Actinomycetota</taxon>
        <taxon>Actinomycetes</taxon>
        <taxon>Propionibacteriales</taxon>
        <taxon>Nocardioidaceae</taxon>
        <taxon>Nocardioides</taxon>
    </lineage>
</organism>
<evidence type="ECO:0000313" key="3">
    <source>
        <dbReference type="Proteomes" id="UP000683575"/>
    </source>
</evidence>
<protein>
    <submittedName>
        <fullName evidence="2">SipW-dependent-type signal peptide-containing protein</fullName>
    </submittedName>
</protein>
<name>A0A975SZW8_9ACTN</name>
<evidence type="ECO:0000256" key="1">
    <source>
        <dbReference type="SAM" id="SignalP"/>
    </source>
</evidence>
<dbReference type="RefSeq" id="WP_216940827.1">
    <property type="nucleotide sequence ID" value="NZ_CP077062.1"/>
</dbReference>
<dbReference type="InterPro" id="IPR023833">
    <property type="entry name" value="Signal_pept_SipW-depend-type"/>
</dbReference>
<dbReference type="NCBIfam" id="TIGR04088">
    <property type="entry name" value="cognate_SipW"/>
    <property type="match status" value="1"/>
</dbReference>
<dbReference type="AlphaFoldDB" id="A0A975SZW8"/>
<keyword evidence="1" id="KW-0732">Signal</keyword>
<dbReference type="Proteomes" id="UP000683575">
    <property type="component" value="Chromosome"/>
</dbReference>
<evidence type="ECO:0000313" key="2">
    <source>
        <dbReference type="EMBL" id="QWZ08981.1"/>
    </source>
</evidence>
<dbReference type="KEGG" id="nps:KRR39_03880"/>
<gene>
    <name evidence="2" type="ORF">KRR39_03880</name>
</gene>
<proteinExistence type="predicted"/>
<feature type="chain" id="PRO_5037294540" evidence="1">
    <location>
        <begin position="27"/>
        <end position="220"/>
    </location>
</feature>